<accession>A0A9N9NA79</accession>
<comment type="caution">
    <text evidence="3">The sequence shown here is derived from an EMBL/GenBank/DDBJ whole genome shotgun (WGS) entry which is preliminary data.</text>
</comment>
<keyword evidence="2" id="KW-0812">Transmembrane</keyword>
<feature type="transmembrane region" description="Helical" evidence="2">
    <location>
        <begin position="170"/>
        <end position="187"/>
    </location>
</feature>
<dbReference type="AlphaFoldDB" id="A0A9N9NA79"/>
<keyword evidence="4" id="KW-1185">Reference proteome</keyword>
<dbReference type="EMBL" id="CAJVPV010021047">
    <property type="protein sequence ID" value="CAG8716668.1"/>
    <property type="molecule type" value="Genomic_DNA"/>
</dbReference>
<evidence type="ECO:0000256" key="1">
    <source>
        <dbReference type="SAM" id="MobiDB-lite"/>
    </source>
</evidence>
<gene>
    <name evidence="3" type="ORF">AMORRO_LOCUS13050</name>
</gene>
<name>A0A9N9NA79_9GLOM</name>
<feature type="compositionally biased region" description="Low complexity" evidence="1">
    <location>
        <begin position="124"/>
        <end position="159"/>
    </location>
</feature>
<sequence length="188" mass="19451">MNRLTKAVFVATLTVALIASYAAATITVVTPTRPLFIGVSYFITWSVSDPAPTTLGIIDIRNTDNNNITMIDDKANLTNPTHNKAWVVNVIPGNYFFEINDGSATVNSGIFQVIDRNSSSSDVPAPTGGNTGAATTPASPTTTGGNTGATTAATTTTPSKSGASILRSNLIGLFVGLGVVALVMIQLF</sequence>
<protein>
    <submittedName>
        <fullName evidence="3">8609_t:CDS:1</fullName>
    </submittedName>
</protein>
<keyword evidence="2" id="KW-1133">Transmembrane helix</keyword>
<feature type="region of interest" description="Disordered" evidence="1">
    <location>
        <begin position="118"/>
        <end position="161"/>
    </location>
</feature>
<evidence type="ECO:0000313" key="3">
    <source>
        <dbReference type="EMBL" id="CAG8716668.1"/>
    </source>
</evidence>
<proteinExistence type="predicted"/>
<dbReference type="Proteomes" id="UP000789342">
    <property type="component" value="Unassembled WGS sequence"/>
</dbReference>
<organism evidence="3 4">
    <name type="scientific">Acaulospora morrowiae</name>
    <dbReference type="NCBI Taxonomy" id="94023"/>
    <lineage>
        <taxon>Eukaryota</taxon>
        <taxon>Fungi</taxon>
        <taxon>Fungi incertae sedis</taxon>
        <taxon>Mucoromycota</taxon>
        <taxon>Glomeromycotina</taxon>
        <taxon>Glomeromycetes</taxon>
        <taxon>Diversisporales</taxon>
        <taxon>Acaulosporaceae</taxon>
        <taxon>Acaulospora</taxon>
    </lineage>
</organism>
<reference evidence="3" key="1">
    <citation type="submission" date="2021-06" db="EMBL/GenBank/DDBJ databases">
        <authorList>
            <person name="Kallberg Y."/>
            <person name="Tangrot J."/>
            <person name="Rosling A."/>
        </authorList>
    </citation>
    <scope>NUCLEOTIDE SEQUENCE</scope>
    <source>
        <strain evidence="3">CL551</strain>
    </source>
</reference>
<keyword evidence="2" id="KW-0472">Membrane</keyword>
<evidence type="ECO:0000313" key="4">
    <source>
        <dbReference type="Proteomes" id="UP000789342"/>
    </source>
</evidence>
<evidence type="ECO:0000256" key="2">
    <source>
        <dbReference type="SAM" id="Phobius"/>
    </source>
</evidence>